<keyword evidence="12" id="KW-0804">Transcription</keyword>
<dbReference type="SMART" id="SM00342">
    <property type="entry name" value="HTH_ARAC"/>
    <property type="match status" value="1"/>
</dbReference>
<dbReference type="EMBL" id="LN483070">
    <property type="protein sequence ID" value="CEA07151.1"/>
    <property type="molecule type" value="Genomic_DNA"/>
</dbReference>
<dbReference type="GO" id="GO:0008168">
    <property type="term" value="F:methyltransferase activity"/>
    <property type="evidence" value="ECO:0007669"/>
    <property type="project" value="UniProtKB-KW"/>
</dbReference>
<evidence type="ECO:0000256" key="12">
    <source>
        <dbReference type="ARBA" id="ARBA00023163"/>
    </source>
</evidence>
<dbReference type="PANTHER" id="PTHR43003">
    <property type="entry name" value="DNA-3-METHYLADENINE GLYCOSYLASE"/>
    <property type="match status" value="1"/>
</dbReference>
<dbReference type="InterPro" id="IPR023170">
    <property type="entry name" value="HhH_base_excis_C"/>
</dbReference>
<dbReference type="AlphaFoldDB" id="A0A078MQR3"/>
<dbReference type="GO" id="GO:0032993">
    <property type="term" value="C:protein-DNA complex"/>
    <property type="evidence" value="ECO:0007669"/>
    <property type="project" value="TreeGrafter"/>
</dbReference>
<dbReference type="InterPro" id="IPR003265">
    <property type="entry name" value="HhH-GPD_domain"/>
</dbReference>
<dbReference type="InterPro" id="IPR035451">
    <property type="entry name" value="Ada-like_dom_sf"/>
</dbReference>
<dbReference type="Pfam" id="PF02805">
    <property type="entry name" value="Ada_Zn_binding"/>
    <property type="match status" value="1"/>
</dbReference>
<evidence type="ECO:0000256" key="3">
    <source>
        <dbReference type="ARBA" id="ARBA00012000"/>
    </source>
</evidence>
<name>A0A078MQR3_9MICC</name>
<dbReference type="GO" id="GO:0008270">
    <property type="term" value="F:zinc ion binding"/>
    <property type="evidence" value="ECO:0007669"/>
    <property type="project" value="InterPro"/>
</dbReference>
<dbReference type="Gene3D" id="3.30.310.20">
    <property type="entry name" value="DNA-3-methyladenine glycosylase AlkA, N-terminal domain"/>
    <property type="match status" value="1"/>
</dbReference>
<feature type="region of interest" description="Disordered" evidence="14">
    <location>
        <begin position="214"/>
        <end position="234"/>
    </location>
</feature>
<feature type="region of interest" description="Disordered" evidence="14">
    <location>
        <begin position="1"/>
        <end position="20"/>
    </location>
</feature>
<evidence type="ECO:0000256" key="5">
    <source>
        <dbReference type="ARBA" id="ARBA00022679"/>
    </source>
</evidence>
<dbReference type="SMART" id="SM00478">
    <property type="entry name" value="ENDO3c"/>
    <property type="match status" value="1"/>
</dbReference>
<dbReference type="Gene3D" id="3.40.10.10">
    <property type="entry name" value="DNA Methylphosphotriester Repair Domain"/>
    <property type="match status" value="1"/>
</dbReference>
<dbReference type="SMART" id="SM01009">
    <property type="entry name" value="AlkA_N"/>
    <property type="match status" value="1"/>
</dbReference>
<dbReference type="InterPro" id="IPR051912">
    <property type="entry name" value="Alkylbase_DNA_Glycosylase/TA"/>
</dbReference>
<dbReference type="GO" id="GO:0006307">
    <property type="term" value="P:DNA alkylation repair"/>
    <property type="evidence" value="ECO:0007669"/>
    <property type="project" value="TreeGrafter"/>
</dbReference>
<evidence type="ECO:0000256" key="1">
    <source>
        <dbReference type="ARBA" id="ARBA00000086"/>
    </source>
</evidence>
<evidence type="ECO:0000256" key="13">
    <source>
        <dbReference type="ARBA" id="ARBA00023204"/>
    </source>
</evidence>
<dbReference type="Pfam" id="PF06029">
    <property type="entry name" value="AlkA_N"/>
    <property type="match status" value="1"/>
</dbReference>
<dbReference type="GO" id="GO:0032131">
    <property type="term" value="F:alkylated DNA binding"/>
    <property type="evidence" value="ECO:0007669"/>
    <property type="project" value="TreeGrafter"/>
</dbReference>
<comment type="catalytic activity">
    <reaction evidence="1">
        <text>Hydrolysis of alkylated DNA, releasing 3-methyladenine, 3-methylguanine, 7-methylguanine and 7-methyladenine.</text>
        <dbReference type="EC" id="3.2.2.21"/>
    </reaction>
</comment>
<gene>
    <name evidence="16" type="primary">alkA</name>
    <name evidence="16" type="ORF">BN1051_00464</name>
</gene>
<proteinExistence type="predicted"/>
<dbReference type="InterPro" id="IPR010316">
    <property type="entry name" value="AlkA_N"/>
</dbReference>
<sequence>MTISEAAAPDAATAPKRPRMRRFEGAAGDPLFAERYRAIDARDARFDGQFFTAVASTGIYCRPSCPARTPKPENVTFFLTSAAAHEAGYRACRRCLPEATPGTPEWNLRSDLAGRAMRLISDGVVDREGVDGLALRLGYTARHLHRLLLAELGAGPLALARARRAQSARALLAASDLPLAQVAFAAGFGSVRQFNDTIREVFDSRPGELRARARRRAVTTGTGHPASAAPAAARQDIDVPAEGPASAGPGPHAARLDIDLPVRAPYDAPGIFRFLAARAVAGVELADLSGPNRLRYARTLALPHGPAAIDLTAAQHPKRGWQLTARLELASLADTAPAVARIRRLLDLDADPAAVDAGLTADPVLAPLVARTPGIRVPGAVDPHELVIRALLGRQISVAAATTHLTRLAARAGSPYAASVPGLDRLFPSPAQILAAVPAPEAGAAPDPDRPLRLPARAVAAVLSAARALDSGDLAVHVGADAGQLRADLLARPGIGPWTAGYICMRVLGDPDAWLPGDVALLAGARAAGLLDGGLSGPAAHRALAARAAAWAPWRSYAAMHLWRAAAEPVSPPRSGKDDQ</sequence>
<keyword evidence="5" id="KW-0808">Transferase</keyword>
<dbReference type="InterPro" id="IPR004026">
    <property type="entry name" value="Ada_DNA_repair_Zn-bd"/>
</dbReference>
<dbReference type="GO" id="GO:0005737">
    <property type="term" value="C:cytoplasm"/>
    <property type="evidence" value="ECO:0007669"/>
    <property type="project" value="TreeGrafter"/>
</dbReference>
<dbReference type="GO" id="GO:0043565">
    <property type="term" value="F:sequence-specific DNA binding"/>
    <property type="evidence" value="ECO:0007669"/>
    <property type="project" value="InterPro"/>
</dbReference>
<dbReference type="Gene3D" id="1.10.1670.10">
    <property type="entry name" value="Helix-hairpin-Helix base-excision DNA repair enzymes (C-terminal)"/>
    <property type="match status" value="1"/>
</dbReference>
<keyword evidence="8" id="KW-0862">Zinc</keyword>
<reference evidence="16" key="1">
    <citation type="submission" date="2014-07" db="EMBL/GenBank/DDBJ databases">
        <authorList>
            <person name="Urmite Genomes Urmite Genomes"/>
        </authorList>
    </citation>
    <scope>NUCLEOTIDE SEQUENCE</scope>
    <source>
        <strain evidence="16">11W110_air</strain>
    </source>
</reference>
<keyword evidence="13" id="KW-0234">DNA repair</keyword>
<keyword evidence="9" id="KW-0805">Transcription regulation</keyword>
<evidence type="ECO:0000313" key="16">
    <source>
        <dbReference type="EMBL" id="CEA07151.1"/>
    </source>
</evidence>
<dbReference type="InterPro" id="IPR009057">
    <property type="entry name" value="Homeodomain-like_sf"/>
</dbReference>
<dbReference type="GO" id="GO:0003700">
    <property type="term" value="F:DNA-binding transcription factor activity"/>
    <property type="evidence" value="ECO:0007669"/>
    <property type="project" value="InterPro"/>
</dbReference>
<dbReference type="SUPFAM" id="SSF46689">
    <property type="entry name" value="Homeodomain-like"/>
    <property type="match status" value="1"/>
</dbReference>
<accession>A0A078MQR3</accession>
<dbReference type="InterPro" id="IPR018060">
    <property type="entry name" value="HTH_AraC"/>
</dbReference>
<dbReference type="InterPro" id="IPR037046">
    <property type="entry name" value="AlkA_N_sf"/>
</dbReference>
<evidence type="ECO:0000256" key="8">
    <source>
        <dbReference type="ARBA" id="ARBA00022833"/>
    </source>
</evidence>
<dbReference type="SUPFAM" id="SSF48150">
    <property type="entry name" value="DNA-glycosylase"/>
    <property type="match status" value="1"/>
</dbReference>
<keyword evidence="11" id="KW-0010">Activator</keyword>
<dbReference type="FunFam" id="3.40.10.10:FF:000001">
    <property type="entry name" value="DNA-3-methyladenine glycosylase 2"/>
    <property type="match status" value="1"/>
</dbReference>
<dbReference type="GO" id="GO:0043916">
    <property type="term" value="F:DNA-7-methylguanine glycosylase activity"/>
    <property type="evidence" value="ECO:0007669"/>
    <property type="project" value="TreeGrafter"/>
</dbReference>
<keyword evidence="6" id="KW-0479">Metal-binding</keyword>
<feature type="domain" description="HTH araC/xylS-type" evidence="15">
    <location>
        <begin position="114"/>
        <end position="212"/>
    </location>
</feature>
<dbReference type="EC" id="3.2.2.21" evidence="3"/>
<dbReference type="PANTHER" id="PTHR43003:SF13">
    <property type="entry name" value="DNA-3-METHYLADENINE GLYCOSYLASE 2"/>
    <property type="match status" value="1"/>
</dbReference>
<organism evidence="16">
    <name type="scientific">Arthrobacter saudimassiliensis</name>
    <dbReference type="NCBI Taxonomy" id="1461584"/>
    <lineage>
        <taxon>Bacteria</taxon>
        <taxon>Bacillati</taxon>
        <taxon>Actinomycetota</taxon>
        <taxon>Actinomycetes</taxon>
        <taxon>Micrococcales</taxon>
        <taxon>Micrococcaceae</taxon>
        <taxon>Arthrobacter</taxon>
    </lineage>
</organism>
<dbReference type="Gene3D" id="1.10.10.60">
    <property type="entry name" value="Homeodomain-like"/>
    <property type="match status" value="1"/>
</dbReference>
<dbReference type="GO" id="GO:0006285">
    <property type="term" value="P:base-excision repair, AP site formation"/>
    <property type="evidence" value="ECO:0007669"/>
    <property type="project" value="TreeGrafter"/>
</dbReference>
<evidence type="ECO:0000256" key="10">
    <source>
        <dbReference type="ARBA" id="ARBA00023125"/>
    </source>
</evidence>
<evidence type="ECO:0000256" key="4">
    <source>
        <dbReference type="ARBA" id="ARBA00022603"/>
    </source>
</evidence>
<dbReference type="GO" id="GO:0032259">
    <property type="term" value="P:methylation"/>
    <property type="evidence" value="ECO:0007669"/>
    <property type="project" value="UniProtKB-KW"/>
</dbReference>
<keyword evidence="10" id="KW-0238">DNA-binding</keyword>
<evidence type="ECO:0000256" key="9">
    <source>
        <dbReference type="ARBA" id="ARBA00023015"/>
    </source>
</evidence>
<dbReference type="Gene3D" id="1.10.340.30">
    <property type="entry name" value="Hypothetical protein, domain 2"/>
    <property type="match status" value="1"/>
</dbReference>
<evidence type="ECO:0000259" key="15">
    <source>
        <dbReference type="PROSITE" id="PS01124"/>
    </source>
</evidence>
<dbReference type="SUPFAM" id="SSF57884">
    <property type="entry name" value="Ada DNA repair protein, N-terminal domain (N-Ada 10)"/>
    <property type="match status" value="1"/>
</dbReference>
<keyword evidence="4" id="KW-0489">Methyltransferase</keyword>
<dbReference type="SUPFAM" id="SSF55945">
    <property type="entry name" value="TATA-box binding protein-like"/>
    <property type="match status" value="1"/>
</dbReference>
<evidence type="ECO:0000256" key="11">
    <source>
        <dbReference type="ARBA" id="ARBA00023159"/>
    </source>
</evidence>
<dbReference type="GO" id="GO:0008725">
    <property type="term" value="F:DNA-3-methyladenine glycosylase activity"/>
    <property type="evidence" value="ECO:0007669"/>
    <property type="project" value="TreeGrafter"/>
</dbReference>
<dbReference type="Pfam" id="PF12833">
    <property type="entry name" value="HTH_18"/>
    <property type="match status" value="1"/>
</dbReference>
<feature type="compositionally biased region" description="Low complexity" evidence="14">
    <location>
        <begin position="1"/>
        <end position="15"/>
    </location>
</feature>
<protein>
    <recommendedName>
        <fullName evidence="3">DNA-3-methyladenine glycosylase II</fullName>
        <ecNumber evidence="3">3.2.2.21</ecNumber>
    </recommendedName>
</protein>
<evidence type="ECO:0000256" key="2">
    <source>
        <dbReference type="ARBA" id="ARBA00001947"/>
    </source>
</evidence>
<evidence type="ECO:0000256" key="6">
    <source>
        <dbReference type="ARBA" id="ARBA00022723"/>
    </source>
</evidence>
<comment type="cofactor">
    <cofactor evidence="2">
        <name>Zn(2+)</name>
        <dbReference type="ChEBI" id="CHEBI:29105"/>
    </cofactor>
</comment>
<evidence type="ECO:0000256" key="7">
    <source>
        <dbReference type="ARBA" id="ARBA00022763"/>
    </source>
</evidence>
<evidence type="ECO:0000256" key="14">
    <source>
        <dbReference type="SAM" id="MobiDB-lite"/>
    </source>
</evidence>
<dbReference type="PROSITE" id="PS01124">
    <property type="entry name" value="HTH_ARAC_FAMILY_2"/>
    <property type="match status" value="1"/>
</dbReference>
<keyword evidence="7" id="KW-0227">DNA damage</keyword>
<dbReference type="InterPro" id="IPR011257">
    <property type="entry name" value="DNA_glycosylase"/>
</dbReference>
<dbReference type="PATRIC" id="fig|1461584.3.peg.454"/>